<dbReference type="SUPFAM" id="SSF46689">
    <property type="entry name" value="Homeodomain-like"/>
    <property type="match status" value="1"/>
</dbReference>
<dbReference type="SUPFAM" id="SSF53098">
    <property type="entry name" value="Ribonuclease H-like"/>
    <property type="match status" value="1"/>
</dbReference>
<proteinExistence type="predicted"/>
<dbReference type="GO" id="GO:0003677">
    <property type="term" value="F:DNA binding"/>
    <property type="evidence" value="ECO:0007669"/>
    <property type="project" value="InterPro"/>
</dbReference>
<dbReference type="InterPro" id="IPR001584">
    <property type="entry name" value="Integrase_cat-core"/>
</dbReference>
<dbReference type="InterPro" id="IPR009004">
    <property type="entry name" value="Transposase_Mu_C"/>
</dbReference>
<dbReference type="AlphaFoldDB" id="A0A1I3M250"/>
<feature type="domain" description="Integrase catalytic" evidence="1">
    <location>
        <begin position="239"/>
        <end position="458"/>
    </location>
</feature>
<dbReference type="SUPFAM" id="SSF50610">
    <property type="entry name" value="mu transposase, C-terminal domain"/>
    <property type="match status" value="1"/>
</dbReference>
<evidence type="ECO:0000313" key="3">
    <source>
        <dbReference type="Proteomes" id="UP000198915"/>
    </source>
</evidence>
<name>A0A1I3M250_9BACL</name>
<sequence>MGELQLLTVKETARLMGISERAVQKQISSNKLKANAVKTGTRGRGGIEYQIPVSSLPIQAQKKAVKLFKEVVENSTDQKAQAPLEVFSDQEREQIGYWRKCFDQWQAFRSQPGMTKAELDEMFCENWNLAHPENQVTAKTLHRKYKSWMEQGDAALVDRRGGWNRGESTIPEVVWSIFQQYYLDENRPSAQACYRWVSIWAKENNFGPLPSCKAFERRITTIPYAVIRMYRYGEKDFDDKVAPFARRSYQGLASNDIWVADNHKFDLVVRRPDGSTYRPQVTMYTDVRSRKTMSIVVSENPNSDTNLLAIRKGILKYGIPKVVYTDNGMDFLASDIGGRGRRKTKKNDGEHKPPAVFERLGIRMMNAKVKNAKAKLVERTFREVKENFSKLFLTYQGGHVKERPERLLKILKDPNNIVTEEEFAEAFETFAFGWLDHQPHYGDGMNGKTPHQVYAEQLIEKRTALPEDLDLMLMRSSKPVTVGRNGVRLTLYGYGLDFYDTELVAQYRGKKVYVRFDPANLGEVRVYDLEDRFLMTATHKKALEYGASKEDIKNVASESKKIKKRVKAYKEALVAEIYAPDPMDLVMGQARKNLEEATEAEAKVLSPVRSGERKVEAAPLKKAVGQTNNINLSRMISAAQKTKK</sequence>
<dbReference type="GO" id="GO:0015074">
    <property type="term" value="P:DNA integration"/>
    <property type="evidence" value="ECO:0007669"/>
    <property type="project" value="InterPro"/>
</dbReference>
<dbReference type="PROSITE" id="PS50994">
    <property type="entry name" value="INTEGRASE"/>
    <property type="match status" value="1"/>
</dbReference>
<dbReference type="Proteomes" id="UP000198915">
    <property type="component" value="Unassembled WGS sequence"/>
</dbReference>
<dbReference type="Pfam" id="PF09039">
    <property type="entry name" value="HTH_Tnp_Mu_2"/>
    <property type="match status" value="1"/>
</dbReference>
<keyword evidence="3" id="KW-1185">Reference proteome</keyword>
<dbReference type="Gene3D" id="1.10.10.60">
    <property type="entry name" value="Homeodomain-like"/>
    <property type="match status" value="1"/>
</dbReference>
<evidence type="ECO:0000313" key="2">
    <source>
        <dbReference type="EMBL" id="SFI91084.1"/>
    </source>
</evidence>
<dbReference type="RefSeq" id="WP_092266363.1">
    <property type="nucleotide sequence ID" value="NZ_FORT01000001.1"/>
</dbReference>
<organism evidence="2 3">
    <name type="scientific">Brevibacillus centrosporus</name>
    <dbReference type="NCBI Taxonomy" id="54910"/>
    <lineage>
        <taxon>Bacteria</taxon>
        <taxon>Bacillati</taxon>
        <taxon>Bacillota</taxon>
        <taxon>Bacilli</taxon>
        <taxon>Bacillales</taxon>
        <taxon>Paenibacillaceae</taxon>
        <taxon>Brevibacillus</taxon>
    </lineage>
</organism>
<dbReference type="InterPro" id="IPR009057">
    <property type="entry name" value="Homeodomain-like_sf"/>
</dbReference>
<dbReference type="InterPro" id="IPR004189">
    <property type="entry name" value="Phage_Mu_transposase"/>
</dbReference>
<gene>
    <name evidence="2" type="ORF">SAMN05518846_101498</name>
</gene>
<dbReference type="EMBL" id="FORT01000001">
    <property type="protein sequence ID" value="SFI91084.1"/>
    <property type="molecule type" value="Genomic_DNA"/>
</dbReference>
<dbReference type="InterPro" id="IPR012337">
    <property type="entry name" value="RNaseH-like_sf"/>
</dbReference>
<dbReference type="Pfam" id="PF09299">
    <property type="entry name" value="Mu-transpos_C"/>
    <property type="match status" value="1"/>
</dbReference>
<dbReference type="InterPro" id="IPR015378">
    <property type="entry name" value="Transposase-like_Mu_C"/>
</dbReference>
<dbReference type="GO" id="GO:0004803">
    <property type="term" value="F:transposase activity"/>
    <property type="evidence" value="ECO:0007669"/>
    <property type="project" value="InterPro"/>
</dbReference>
<dbReference type="STRING" id="1884381.SAMN05518846_101498"/>
<dbReference type="Pfam" id="PF02914">
    <property type="entry name" value="DDE_2"/>
    <property type="match status" value="1"/>
</dbReference>
<dbReference type="InterPro" id="IPR036397">
    <property type="entry name" value="RNaseH_sf"/>
</dbReference>
<dbReference type="Gene3D" id="3.30.420.10">
    <property type="entry name" value="Ribonuclease H-like superfamily/Ribonuclease H"/>
    <property type="match status" value="1"/>
</dbReference>
<dbReference type="Gene3D" id="2.30.30.130">
    <property type="entry name" value="Transposase, Mu, C-terminal"/>
    <property type="match status" value="1"/>
</dbReference>
<evidence type="ECO:0000259" key="1">
    <source>
        <dbReference type="PROSITE" id="PS50994"/>
    </source>
</evidence>
<protein>
    <submittedName>
        <fullName evidence="2">Mu DNA binding, I gamma subdomain</fullName>
    </submittedName>
</protein>
<dbReference type="GO" id="GO:0006313">
    <property type="term" value="P:DNA transposition"/>
    <property type="evidence" value="ECO:0007669"/>
    <property type="project" value="InterPro"/>
</dbReference>
<accession>A0A1I3M250</accession>
<dbReference type="InterPro" id="IPR015126">
    <property type="entry name" value="Mu_I-gamma"/>
</dbReference>
<reference evidence="3" key="1">
    <citation type="submission" date="2016-10" db="EMBL/GenBank/DDBJ databases">
        <authorList>
            <person name="Varghese N."/>
            <person name="Submissions S."/>
        </authorList>
    </citation>
    <scope>NUCLEOTIDE SEQUENCE [LARGE SCALE GENOMIC DNA]</scope>
    <source>
        <strain evidence="3">OK042</strain>
    </source>
</reference>